<evidence type="ECO:0000256" key="1">
    <source>
        <dbReference type="SAM" id="MobiDB-lite"/>
    </source>
</evidence>
<dbReference type="AlphaFoldDB" id="A0A256G0S6"/>
<dbReference type="EMBL" id="NNRJ01000014">
    <property type="protein sequence ID" value="OYR20669.1"/>
    <property type="molecule type" value="Genomic_DNA"/>
</dbReference>
<proteinExistence type="predicted"/>
<keyword evidence="3" id="KW-1185">Reference proteome</keyword>
<reference evidence="2 3" key="1">
    <citation type="submission" date="2017-07" db="EMBL/GenBank/DDBJ databases">
        <title>Phylogenetic study on the rhizospheric bacterium Ochrobactrum sp. A44.</title>
        <authorList>
            <person name="Krzyzanowska D.M."/>
            <person name="Ossowicki A."/>
            <person name="Rajewska M."/>
            <person name="Maciag T."/>
            <person name="Kaczynski Z."/>
            <person name="Czerwicka M."/>
            <person name="Jafra S."/>
        </authorList>
    </citation>
    <scope>NUCLEOTIDE SEQUENCE [LARGE SCALE GENOMIC DNA]</scope>
    <source>
        <strain evidence="2 3">DSM 7216</strain>
    </source>
</reference>
<dbReference type="Proteomes" id="UP000215590">
    <property type="component" value="Unassembled WGS sequence"/>
</dbReference>
<organism evidence="2 3">
    <name type="scientific">Brucella thiophenivorans</name>
    <dbReference type="NCBI Taxonomy" id="571255"/>
    <lineage>
        <taxon>Bacteria</taxon>
        <taxon>Pseudomonadati</taxon>
        <taxon>Pseudomonadota</taxon>
        <taxon>Alphaproteobacteria</taxon>
        <taxon>Hyphomicrobiales</taxon>
        <taxon>Brucellaceae</taxon>
        <taxon>Brucella/Ochrobactrum group</taxon>
        <taxon>Brucella</taxon>
    </lineage>
</organism>
<accession>A0A256G0S6</accession>
<name>A0A256G0S6_9HYPH</name>
<evidence type="ECO:0000313" key="3">
    <source>
        <dbReference type="Proteomes" id="UP000215590"/>
    </source>
</evidence>
<evidence type="ECO:0000313" key="2">
    <source>
        <dbReference type="EMBL" id="OYR20669.1"/>
    </source>
</evidence>
<sequence length="40" mass="4439">MCDHRVFIRQNIQANIGTGITKNHTPMPAQAPARHKNSAL</sequence>
<protein>
    <submittedName>
        <fullName evidence="2">Uncharacterized protein</fullName>
    </submittedName>
</protein>
<feature type="region of interest" description="Disordered" evidence="1">
    <location>
        <begin position="18"/>
        <end position="40"/>
    </location>
</feature>
<comment type="caution">
    <text evidence="2">The sequence shown here is derived from an EMBL/GenBank/DDBJ whole genome shotgun (WGS) entry which is preliminary data.</text>
</comment>
<gene>
    <name evidence="2" type="ORF">CEV31_0952</name>
</gene>